<name>A0A0D7BR22_9AGAR</name>
<dbReference type="EMBL" id="KN880440">
    <property type="protein sequence ID" value="KIY72872.1"/>
    <property type="molecule type" value="Genomic_DNA"/>
</dbReference>
<evidence type="ECO:0008006" key="3">
    <source>
        <dbReference type="Google" id="ProtNLM"/>
    </source>
</evidence>
<dbReference type="AlphaFoldDB" id="A0A0D7BR22"/>
<keyword evidence="2" id="KW-1185">Reference proteome</keyword>
<reference evidence="1 2" key="1">
    <citation type="journal article" date="2015" name="Fungal Genet. Biol.">
        <title>Evolution of novel wood decay mechanisms in Agaricales revealed by the genome sequences of Fistulina hepatica and Cylindrobasidium torrendii.</title>
        <authorList>
            <person name="Floudas D."/>
            <person name="Held B.W."/>
            <person name="Riley R."/>
            <person name="Nagy L.G."/>
            <person name="Koehler G."/>
            <person name="Ransdell A.S."/>
            <person name="Younus H."/>
            <person name="Chow J."/>
            <person name="Chiniquy J."/>
            <person name="Lipzen A."/>
            <person name="Tritt A."/>
            <person name="Sun H."/>
            <person name="Haridas S."/>
            <person name="LaButti K."/>
            <person name="Ohm R.A."/>
            <person name="Kues U."/>
            <person name="Blanchette R.A."/>
            <person name="Grigoriev I.V."/>
            <person name="Minto R.E."/>
            <person name="Hibbett D.S."/>
        </authorList>
    </citation>
    <scope>NUCLEOTIDE SEQUENCE [LARGE SCALE GENOMIC DNA]</scope>
    <source>
        <strain evidence="1 2">FP15055 ss-10</strain>
    </source>
</reference>
<dbReference type="OrthoDB" id="3145912at2759"/>
<evidence type="ECO:0000313" key="1">
    <source>
        <dbReference type="EMBL" id="KIY72872.1"/>
    </source>
</evidence>
<protein>
    <recommendedName>
        <fullName evidence="3">F-box domain-containing protein</fullName>
    </recommendedName>
</protein>
<proteinExistence type="predicted"/>
<evidence type="ECO:0000313" key="2">
    <source>
        <dbReference type="Proteomes" id="UP000054007"/>
    </source>
</evidence>
<accession>A0A0D7BR22</accession>
<sequence length="315" mass="35742">MSVIGALISTGPVEIFRLILEMASHSDRRTALNLIYVSKMIKQWTEPLLYRTVILTSGTFTVKLFYCLTLRANGAEFFARNIETLVVCRMMPSGFRFSDCIPPEGFLDRLQSFGQYLSDDPAGTATLICRARNLRRAYLCPETEQYDVIRPALSASSITHLAIRGDECVYDLVTCMPNLTHLALDCELDMAQHAHADGNITTPCPELFDKPLRQWEYILIIVGSPMRVEFTPSGSCWDILTRTPVDPRFVWVTRELKSVFDKVSVTEYVAGGPSEGLLYLNANDPTFARHREDREDMWDVIERIVDERRAALTKT</sequence>
<dbReference type="Proteomes" id="UP000054007">
    <property type="component" value="Unassembled WGS sequence"/>
</dbReference>
<gene>
    <name evidence="1" type="ORF">CYLTODRAFT_417645</name>
</gene>
<organism evidence="1 2">
    <name type="scientific">Cylindrobasidium torrendii FP15055 ss-10</name>
    <dbReference type="NCBI Taxonomy" id="1314674"/>
    <lineage>
        <taxon>Eukaryota</taxon>
        <taxon>Fungi</taxon>
        <taxon>Dikarya</taxon>
        <taxon>Basidiomycota</taxon>
        <taxon>Agaricomycotina</taxon>
        <taxon>Agaricomycetes</taxon>
        <taxon>Agaricomycetidae</taxon>
        <taxon>Agaricales</taxon>
        <taxon>Marasmiineae</taxon>
        <taxon>Physalacriaceae</taxon>
        <taxon>Cylindrobasidium</taxon>
    </lineage>
</organism>